<protein>
    <submittedName>
        <fullName evidence="2">(spotted green pufferfish) hypothetical protein</fullName>
    </submittedName>
</protein>
<evidence type="ECO:0000313" key="2">
    <source>
        <dbReference type="EMBL" id="CAF91976.1"/>
    </source>
</evidence>
<proteinExistence type="predicted"/>
<feature type="region of interest" description="Disordered" evidence="1">
    <location>
        <begin position="1"/>
        <end position="51"/>
    </location>
</feature>
<dbReference type="KEGG" id="tng:GSTEN00006987G001"/>
<dbReference type="AlphaFoldDB" id="Q4T556"/>
<comment type="caution">
    <text evidence="2">The sequence shown here is derived from an EMBL/GenBank/DDBJ whole genome shotgun (WGS) entry which is preliminary data.</text>
</comment>
<accession>Q4T556</accession>
<dbReference type="EMBL" id="CAAE01009425">
    <property type="protein sequence ID" value="CAF91976.1"/>
    <property type="molecule type" value="Genomic_DNA"/>
</dbReference>
<reference evidence="2" key="2">
    <citation type="submission" date="2004-02" db="EMBL/GenBank/DDBJ databases">
        <authorList>
            <consortium name="Genoscope"/>
            <consortium name="Whitehead Institute Centre for Genome Research"/>
        </authorList>
    </citation>
    <scope>NUCLEOTIDE SEQUENCE</scope>
</reference>
<organism evidence="2">
    <name type="scientific">Tetraodon nigroviridis</name>
    <name type="common">Spotted green pufferfish</name>
    <name type="synonym">Chelonodon nigroviridis</name>
    <dbReference type="NCBI Taxonomy" id="99883"/>
    <lineage>
        <taxon>Eukaryota</taxon>
        <taxon>Metazoa</taxon>
        <taxon>Chordata</taxon>
        <taxon>Craniata</taxon>
        <taxon>Vertebrata</taxon>
        <taxon>Euteleostomi</taxon>
        <taxon>Actinopterygii</taxon>
        <taxon>Neopterygii</taxon>
        <taxon>Teleostei</taxon>
        <taxon>Neoteleostei</taxon>
        <taxon>Acanthomorphata</taxon>
        <taxon>Eupercaria</taxon>
        <taxon>Tetraodontiformes</taxon>
        <taxon>Tetradontoidea</taxon>
        <taxon>Tetraodontidae</taxon>
        <taxon>Tetraodon</taxon>
    </lineage>
</organism>
<sequence>MDADSYVCKTHKMREGKGVGGAGKRKKKEEEVKKTGEDEEREAWHLIGGKK</sequence>
<reference evidence="2" key="1">
    <citation type="journal article" date="2004" name="Nature">
        <title>Genome duplication in the teleost fish Tetraodon nigroviridis reveals the early vertebrate proto-karyotype.</title>
        <authorList>
            <person name="Jaillon O."/>
            <person name="Aury J.-M."/>
            <person name="Brunet F."/>
            <person name="Petit J.-L."/>
            <person name="Stange-Thomann N."/>
            <person name="Mauceli E."/>
            <person name="Bouneau L."/>
            <person name="Fischer C."/>
            <person name="Ozouf-Costaz C."/>
            <person name="Bernot A."/>
            <person name="Nicaud S."/>
            <person name="Jaffe D."/>
            <person name="Fisher S."/>
            <person name="Lutfalla G."/>
            <person name="Dossat C."/>
            <person name="Segurens B."/>
            <person name="Dasilva C."/>
            <person name="Salanoubat M."/>
            <person name="Levy M."/>
            <person name="Boudet N."/>
            <person name="Castellano S."/>
            <person name="Anthouard V."/>
            <person name="Jubin C."/>
            <person name="Castelli V."/>
            <person name="Katinka M."/>
            <person name="Vacherie B."/>
            <person name="Biemont C."/>
            <person name="Skalli Z."/>
            <person name="Cattolico L."/>
            <person name="Poulain J."/>
            <person name="De Berardinis V."/>
            <person name="Cruaud C."/>
            <person name="Duprat S."/>
            <person name="Brottier P."/>
            <person name="Coutanceau J.-P."/>
            <person name="Gouzy J."/>
            <person name="Parra G."/>
            <person name="Lardier G."/>
            <person name="Chapple C."/>
            <person name="McKernan K.J."/>
            <person name="McEwan P."/>
            <person name="Bosak S."/>
            <person name="Kellis M."/>
            <person name="Volff J.-N."/>
            <person name="Guigo R."/>
            <person name="Zody M.C."/>
            <person name="Mesirov J."/>
            <person name="Lindblad-Toh K."/>
            <person name="Birren B."/>
            <person name="Nusbaum C."/>
            <person name="Kahn D."/>
            <person name="Robinson-Rechavi M."/>
            <person name="Laudet V."/>
            <person name="Schachter V."/>
            <person name="Quetier F."/>
            <person name="Saurin W."/>
            <person name="Scarpelli C."/>
            <person name="Wincker P."/>
            <person name="Lander E.S."/>
            <person name="Weissenbach J."/>
            <person name="Roest Crollius H."/>
        </authorList>
    </citation>
    <scope>NUCLEOTIDE SEQUENCE [LARGE SCALE GENOMIC DNA]</scope>
</reference>
<gene>
    <name evidence="2" type="ORF">GSTENG00006987001</name>
</gene>
<name>Q4T556_TETNG</name>
<evidence type="ECO:0000256" key="1">
    <source>
        <dbReference type="SAM" id="MobiDB-lite"/>
    </source>
</evidence>